<dbReference type="EMBL" id="SDKM01000010">
    <property type="protein sequence ID" value="RYP86736.1"/>
    <property type="molecule type" value="Genomic_DNA"/>
</dbReference>
<feature type="transmembrane region" description="Helical" evidence="1">
    <location>
        <begin position="412"/>
        <end position="430"/>
    </location>
</feature>
<feature type="transmembrane region" description="Helical" evidence="1">
    <location>
        <begin position="598"/>
        <end position="614"/>
    </location>
</feature>
<feature type="transmembrane region" description="Helical" evidence="1">
    <location>
        <begin position="190"/>
        <end position="211"/>
    </location>
</feature>
<feature type="transmembrane region" description="Helical" evidence="1">
    <location>
        <begin position="131"/>
        <end position="151"/>
    </location>
</feature>
<feature type="transmembrane region" description="Helical" evidence="1">
    <location>
        <begin position="644"/>
        <end position="661"/>
    </location>
</feature>
<dbReference type="Proteomes" id="UP000295198">
    <property type="component" value="Unassembled WGS sequence"/>
</dbReference>
<keyword evidence="1" id="KW-0472">Membrane</keyword>
<comment type="caution">
    <text evidence="2">The sequence shown here is derived from an EMBL/GenBank/DDBJ whole genome shotgun (WGS) entry which is preliminary data.</text>
</comment>
<dbReference type="NCBIfam" id="NF047321">
    <property type="entry name" value="SCO7613_CTERM"/>
    <property type="match status" value="1"/>
</dbReference>
<gene>
    <name evidence="2" type="ORF">EKO23_08730</name>
</gene>
<feature type="transmembrane region" description="Helical" evidence="1">
    <location>
        <begin position="491"/>
        <end position="511"/>
    </location>
</feature>
<feature type="transmembrane region" description="Helical" evidence="1">
    <location>
        <begin position="271"/>
        <end position="290"/>
    </location>
</feature>
<evidence type="ECO:0000313" key="3">
    <source>
        <dbReference type="Proteomes" id="UP000295198"/>
    </source>
</evidence>
<keyword evidence="3" id="KW-1185">Reference proteome</keyword>
<dbReference type="OrthoDB" id="3790598at2"/>
<evidence type="ECO:0008006" key="4">
    <source>
        <dbReference type="Google" id="ProtNLM"/>
    </source>
</evidence>
<feature type="transmembrane region" description="Helical" evidence="1">
    <location>
        <begin position="246"/>
        <end position="265"/>
    </location>
</feature>
<keyword evidence="1" id="KW-1133">Transmembrane helix</keyword>
<feature type="transmembrane region" description="Helical" evidence="1">
    <location>
        <begin position="746"/>
        <end position="764"/>
    </location>
</feature>
<dbReference type="AlphaFoldDB" id="A0A4Q4ZH20"/>
<feature type="transmembrane region" description="Helical" evidence="1">
    <location>
        <begin position="517"/>
        <end position="536"/>
    </location>
</feature>
<protein>
    <recommendedName>
        <fullName evidence="4">DUF2157 domain-containing protein</fullName>
    </recommendedName>
</protein>
<feature type="transmembrane region" description="Helical" evidence="1">
    <location>
        <begin position="568"/>
        <end position="586"/>
    </location>
</feature>
<feature type="transmembrane region" description="Helical" evidence="1">
    <location>
        <begin position="217"/>
        <end position="239"/>
    </location>
</feature>
<feature type="transmembrane region" description="Helical" evidence="1">
    <location>
        <begin position="297"/>
        <end position="318"/>
    </location>
</feature>
<feature type="transmembrane region" description="Helical" evidence="1">
    <location>
        <begin position="460"/>
        <end position="479"/>
    </location>
</feature>
<feature type="transmembrane region" description="Helical" evidence="1">
    <location>
        <begin position="770"/>
        <end position="787"/>
    </location>
</feature>
<feature type="transmembrane region" description="Helical" evidence="1">
    <location>
        <begin position="667"/>
        <end position="685"/>
    </location>
</feature>
<dbReference type="RefSeq" id="WP_134716257.1">
    <property type="nucleotide sequence ID" value="NZ_SDKM01000010.1"/>
</dbReference>
<feature type="transmembrane region" description="Helical" evidence="1">
    <location>
        <begin position="330"/>
        <end position="352"/>
    </location>
</feature>
<dbReference type="InterPro" id="IPR058062">
    <property type="entry name" value="SCO7613_C"/>
</dbReference>
<feature type="transmembrane region" description="Helical" evidence="1">
    <location>
        <begin position="543"/>
        <end position="562"/>
    </location>
</feature>
<feature type="transmembrane region" description="Helical" evidence="1">
    <location>
        <begin position="359"/>
        <end position="380"/>
    </location>
</feature>
<evidence type="ECO:0000313" key="2">
    <source>
        <dbReference type="EMBL" id="RYP86736.1"/>
    </source>
</evidence>
<feature type="transmembrane region" description="Helical" evidence="1">
    <location>
        <begin position="157"/>
        <end position="178"/>
    </location>
</feature>
<proteinExistence type="predicted"/>
<feature type="transmembrane region" description="Helical" evidence="1">
    <location>
        <begin position="620"/>
        <end position="637"/>
    </location>
</feature>
<evidence type="ECO:0000256" key="1">
    <source>
        <dbReference type="SAM" id="Phobius"/>
    </source>
</evidence>
<name>A0A4Q4ZH20_9ACTN</name>
<keyword evidence="1" id="KW-0812">Transmembrane</keyword>
<sequence>MIRYADPEVCPCCRQAITYAATQCRHCDATLTGPDAEALFRTLTHADSLVARLAAAAVAVAQPVAHPAAQPVAQPVGQPVAQPVAAGVAASATGPAPATAPRIDVTALPAYPTSASRERSTGLGAASVPRILLGLGATCLLAAAIVFLVVAWGDLGFGTRTVILLALTSGAGAATGWMARRGLPAGAESFGLLLLGFLVLDLLGALSAGWLDAVSSTGFVALVGSVLGVVGSATAAAVGRTSLRPLVGAQLVAIAGTALAAAAVTDLAGTAEALALTILVLALAAVAALSHAAGLRVAAAGATLLCGIWWLLLVALGLGRVLDDPSFADVWLRIEGWPLLAAAGLAAAPALVRAAPEALRVSAASIGVAVLVVLTVAPVVDESTVPVVLTGLAVVAGAGVASYLLPGRWQWVLVAPALAAGTGLGLWVLAEGGRGLETLLELGVWTLGAGDRVGGGPTPATWLVLLPAAAAAAVAALAVSLRPAGGPGRRGLTDLAVVAVGGTVAVLPGLYDVPLGSALAVQVAVVVALATAGLRATPVLHGVPVTLPAAGAAAVSVLAAVTAVGNDVTTAALLTLLTAAAGWASFRGRDGVRVVGDVALAPVAGALVWTLLHLAGGDLVWRAVPVVVLAGLLAIVRPTFARELGGTLAVLVAVPVSVLSGTGVDQTWLAVYLTLAGALVMVSALRNPDRTELGWTGLGLLTLAQWVRLEQLGVGTVEAYTLPLALVLIGVGLVRMRDTAVSSRRALSAGLGLALGPSLLLVLVEPVTIRAFWLGLACLVLVVAGVLLRWATPLVAGAAVGLVLVLREAQYASVAPQWVLIGLVGTVLTVVGVTWEQRLADLRKAAAYVRRLR</sequence>
<organism evidence="2 3">
    <name type="scientific">Nocardioides guangzhouensis</name>
    <dbReference type="NCBI Taxonomy" id="2497878"/>
    <lineage>
        <taxon>Bacteria</taxon>
        <taxon>Bacillati</taxon>
        <taxon>Actinomycetota</taxon>
        <taxon>Actinomycetes</taxon>
        <taxon>Propionibacteriales</taxon>
        <taxon>Nocardioidaceae</taxon>
        <taxon>Nocardioides</taxon>
    </lineage>
</organism>
<feature type="transmembrane region" description="Helical" evidence="1">
    <location>
        <begin position="715"/>
        <end position="734"/>
    </location>
</feature>
<feature type="transmembrane region" description="Helical" evidence="1">
    <location>
        <begin position="386"/>
        <end position="405"/>
    </location>
</feature>
<feature type="transmembrane region" description="Helical" evidence="1">
    <location>
        <begin position="818"/>
        <end position="835"/>
    </location>
</feature>
<reference evidence="2 3" key="1">
    <citation type="submission" date="2019-01" db="EMBL/GenBank/DDBJ databases">
        <title>Nocardioides guangzhouensis sp. nov., an actinobacterium isolated from soil.</title>
        <authorList>
            <person name="Fu Y."/>
            <person name="Cai Y."/>
            <person name="Lin Z."/>
            <person name="Chen P."/>
        </authorList>
    </citation>
    <scope>NUCLEOTIDE SEQUENCE [LARGE SCALE GENOMIC DNA]</scope>
    <source>
        <strain evidence="2 3">130</strain>
    </source>
</reference>
<accession>A0A4Q4ZH20</accession>